<reference evidence="2 3" key="1">
    <citation type="journal article" date="2018" name="Int. J. Syst. Evol. Microbiol.">
        <title>Pseudooceanicola lipolyticus sp. nov., a marine alphaproteobacterium, reclassification of Oceanicola flagellatus as Pseudooceanicola flagellatus comb. nov. and emended description of the genus Pseudooceanicola.</title>
        <authorList>
            <person name="Huang M.-M."/>
            <person name="Guo L.-L."/>
            <person name="Wu Y.-H."/>
            <person name="Lai Q.-L."/>
            <person name="Shao Z.-Z."/>
            <person name="Wang C.-S."/>
            <person name="Wu M."/>
            <person name="Xu X.-W."/>
        </authorList>
    </citation>
    <scope>NUCLEOTIDE SEQUENCE [LARGE SCALE GENOMIC DNA]</scope>
    <source>
        <strain evidence="2 3">157</strain>
    </source>
</reference>
<organism evidence="2 3">
    <name type="scientific">Pseudooceanicola lipolyticus</name>
    <dbReference type="NCBI Taxonomy" id="2029104"/>
    <lineage>
        <taxon>Bacteria</taxon>
        <taxon>Pseudomonadati</taxon>
        <taxon>Pseudomonadota</taxon>
        <taxon>Alphaproteobacteria</taxon>
        <taxon>Rhodobacterales</taxon>
        <taxon>Paracoccaceae</taxon>
        <taxon>Pseudooceanicola</taxon>
    </lineage>
</organism>
<evidence type="ECO:0000313" key="2">
    <source>
        <dbReference type="EMBL" id="PJE36354.1"/>
    </source>
</evidence>
<keyword evidence="1" id="KW-0472">Membrane</keyword>
<dbReference type="RefSeq" id="WP_100162840.1">
    <property type="nucleotide sequence ID" value="NZ_PGTB01000046.1"/>
</dbReference>
<dbReference type="OrthoDB" id="7738422at2"/>
<dbReference type="Proteomes" id="UP000231553">
    <property type="component" value="Unassembled WGS sequence"/>
</dbReference>
<dbReference type="AlphaFoldDB" id="A0A2M8J0R6"/>
<proteinExistence type="predicted"/>
<sequence length="277" mass="30222">MFARMTGAALRGILVALLVATPSLLLPGFTSDATEMVALLAILAGAITFAEYNTEFPSFIEFRDAPPLNRMRFIALFLMFFMLTIIAKHSFEPTTLTGLFAGLGGLIGYCTDFPFSPVRLMVLALPSEVMSYTVSSVRIAAGVSYVIALFTVLSFLFAVRVLGWPTSSGAFNVWVNLPLFDPTTGGDVVHRLQRDGRINIVVGFLLPFVIPAVIKLASDFVNPIALTDPQTLIWTVSAWAFLPASMVMRGVAMARIAELIEEKRRRVYANAEAMQTA</sequence>
<evidence type="ECO:0000256" key="1">
    <source>
        <dbReference type="SAM" id="Phobius"/>
    </source>
</evidence>
<keyword evidence="1" id="KW-1133">Transmembrane helix</keyword>
<feature type="transmembrane region" description="Helical" evidence="1">
    <location>
        <begin position="73"/>
        <end position="91"/>
    </location>
</feature>
<feature type="transmembrane region" description="Helical" evidence="1">
    <location>
        <begin position="139"/>
        <end position="159"/>
    </location>
</feature>
<protein>
    <submittedName>
        <fullName evidence="2">Uncharacterized protein</fullName>
    </submittedName>
</protein>
<evidence type="ECO:0000313" key="3">
    <source>
        <dbReference type="Proteomes" id="UP000231553"/>
    </source>
</evidence>
<feature type="transmembrane region" description="Helical" evidence="1">
    <location>
        <begin position="238"/>
        <end position="257"/>
    </location>
</feature>
<name>A0A2M8J0R6_9RHOB</name>
<feature type="transmembrane region" description="Helical" evidence="1">
    <location>
        <begin position="12"/>
        <end position="30"/>
    </location>
</feature>
<dbReference type="EMBL" id="PGTB01000046">
    <property type="protein sequence ID" value="PJE36354.1"/>
    <property type="molecule type" value="Genomic_DNA"/>
</dbReference>
<keyword evidence="1" id="KW-0812">Transmembrane</keyword>
<accession>A0A2M8J0R6</accession>
<keyword evidence="3" id="KW-1185">Reference proteome</keyword>
<feature type="transmembrane region" description="Helical" evidence="1">
    <location>
        <begin position="198"/>
        <end position="218"/>
    </location>
</feature>
<gene>
    <name evidence="2" type="ORF">CVM52_12555</name>
</gene>
<comment type="caution">
    <text evidence="2">The sequence shown here is derived from an EMBL/GenBank/DDBJ whole genome shotgun (WGS) entry which is preliminary data.</text>
</comment>